<gene>
    <name evidence="2" type="ORF">AZE42_06914</name>
</gene>
<proteinExistence type="predicted"/>
<name>A0A1J8QLE8_9AGAM</name>
<dbReference type="AlphaFoldDB" id="A0A1J8QLE8"/>
<keyword evidence="3" id="KW-1185">Reference proteome</keyword>
<protein>
    <recommendedName>
        <fullName evidence="1">F-box domain-containing protein</fullName>
    </recommendedName>
</protein>
<dbReference type="Gene3D" id="1.20.1280.50">
    <property type="match status" value="1"/>
</dbReference>
<sequence length="382" mass="43721">MRTKVTRSKVMRKVMDTIKIRFQRLVKQKHDGSALWRLPVEILCQIFVHCLPETDHLRDSPKFAPILLTGICRRWREIVVNTPGLWCRLYVIVYSDSNTWRKAAFFYGLWLKRSQGRPLSLAIECPNPSSTAKLELESLLQLYKSRITSLQLPSINAATAAELLLQNLPALQDLTLHCIYCIARLIPRLPCTVRNLKLQQFTFDTFNSLSTYKLWAHLTNVEITVDGPHQFLHLFNLCPNLSSSDISLNFSKAVVKPLQPCMHANLQFLSIKCYGSSCSLRTLFRALTLPSLHVLRFSGASHPRWFHEVFKAFLARSDYSLKCLILGAGFTMTDAQQAEYLTLIPSVEVQRPKKRGLFHGRYILWTRVRHSGAEGNPADLAR</sequence>
<organism evidence="2 3">
    <name type="scientific">Rhizopogon vesiculosus</name>
    <dbReference type="NCBI Taxonomy" id="180088"/>
    <lineage>
        <taxon>Eukaryota</taxon>
        <taxon>Fungi</taxon>
        <taxon>Dikarya</taxon>
        <taxon>Basidiomycota</taxon>
        <taxon>Agaricomycotina</taxon>
        <taxon>Agaricomycetes</taxon>
        <taxon>Agaricomycetidae</taxon>
        <taxon>Boletales</taxon>
        <taxon>Suillineae</taxon>
        <taxon>Rhizopogonaceae</taxon>
        <taxon>Rhizopogon</taxon>
    </lineage>
</organism>
<comment type="caution">
    <text evidence="2">The sequence shown here is derived from an EMBL/GenBank/DDBJ whole genome shotgun (WGS) entry which is preliminary data.</text>
</comment>
<dbReference type="EMBL" id="LVVM01000437">
    <property type="protein sequence ID" value="OJA20707.1"/>
    <property type="molecule type" value="Genomic_DNA"/>
</dbReference>
<reference evidence="2 3" key="1">
    <citation type="submission" date="2016-03" db="EMBL/GenBank/DDBJ databases">
        <title>Comparative genomics of the ectomycorrhizal sister species Rhizopogon vinicolor and Rhizopogon vesiculosus (Basidiomycota: Boletales) reveals a divergence of the mating type B locus.</title>
        <authorList>
            <person name="Mujic A.B."/>
            <person name="Kuo A."/>
            <person name="Tritt A."/>
            <person name="Lipzen A."/>
            <person name="Chen C."/>
            <person name="Johnson J."/>
            <person name="Sharma A."/>
            <person name="Barry K."/>
            <person name="Grigoriev I.V."/>
            <person name="Spatafora J.W."/>
        </authorList>
    </citation>
    <scope>NUCLEOTIDE SEQUENCE [LARGE SCALE GENOMIC DNA]</scope>
    <source>
        <strain evidence="2 3">AM-OR11-056</strain>
    </source>
</reference>
<dbReference type="OrthoDB" id="2269034at2759"/>
<feature type="domain" description="F-box" evidence="1">
    <location>
        <begin position="35"/>
        <end position="90"/>
    </location>
</feature>
<evidence type="ECO:0000313" key="3">
    <source>
        <dbReference type="Proteomes" id="UP000183567"/>
    </source>
</evidence>
<dbReference type="STRING" id="180088.A0A1J8QLE8"/>
<dbReference type="InterPro" id="IPR001810">
    <property type="entry name" value="F-box_dom"/>
</dbReference>
<dbReference type="Proteomes" id="UP000183567">
    <property type="component" value="Unassembled WGS sequence"/>
</dbReference>
<dbReference type="Pfam" id="PF12937">
    <property type="entry name" value="F-box-like"/>
    <property type="match status" value="1"/>
</dbReference>
<evidence type="ECO:0000259" key="1">
    <source>
        <dbReference type="Pfam" id="PF12937"/>
    </source>
</evidence>
<evidence type="ECO:0000313" key="2">
    <source>
        <dbReference type="EMBL" id="OJA20707.1"/>
    </source>
</evidence>
<accession>A0A1J8QLE8</accession>